<evidence type="ECO:0000256" key="5">
    <source>
        <dbReference type="ARBA" id="ARBA00023136"/>
    </source>
</evidence>
<dbReference type="PANTHER" id="PTHR47089">
    <property type="entry name" value="ABC TRANSPORTER, PERMEASE PROTEIN"/>
    <property type="match status" value="1"/>
</dbReference>
<feature type="transmembrane region" description="Helical" evidence="6">
    <location>
        <begin position="125"/>
        <end position="143"/>
    </location>
</feature>
<dbReference type="InterPro" id="IPR001851">
    <property type="entry name" value="ABC_transp_permease"/>
</dbReference>
<proteinExistence type="predicted"/>
<feature type="transmembrane region" description="Helical" evidence="6">
    <location>
        <begin position="12"/>
        <end position="30"/>
    </location>
</feature>
<dbReference type="Proteomes" id="UP000257123">
    <property type="component" value="Unassembled WGS sequence"/>
</dbReference>
<dbReference type="OrthoDB" id="28636at2157"/>
<dbReference type="EMBL" id="NMUF01000016">
    <property type="protein sequence ID" value="RFA98449.1"/>
    <property type="molecule type" value="Genomic_DNA"/>
</dbReference>
<gene>
    <name evidence="7" type="ORF">CGL51_06270</name>
    <name evidence="8" type="ORF">CGL52_06950</name>
</gene>
<keyword evidence="4 6" id="KW-1133">Transmembrane helix</keyword>
<feature type="transmembrane region" description="Helical" evidence="6">
    <location>
        <begin position="50"/>
        <end position="70"/>
    </location>
</feature>
<comment type="subcellular location">
    <subcellularLocation>
        <location evidence="1">Cell membrane</location>
        <topology evidence="1">Multi-pass membrane protein</topology>
    </subcellularLocation>
</comment>
<keyword evidence="5 6" id="KW-0472">Membrane</keyword>
<comment type="caution">
    <text evidence="8">The sequence shown here is derived from an EMBL/GenBank/DDBJ whole genome shotgun (WGS) entry which is preliminary data.</text>
</comment>
<dbReference type="GO" id="GO:0022857">
    <property type="term" value="F:transmembrane transporter activity"/>
    <property type="evidence" value="ECO:0007669"/>
    <property type="project" value="InterPro"/>
</dbReference>
<feature type="transmembrane region" description="Helical" evidence="6">
    <location>
        <begin position="211"/>
        <end position="230"/>
    </location>
</feature>
<evidence type="ECO:0000256" key="1">
    <source>
        <dbReference type="ARBA" id="ARBA00004651"/>
    </source>
</evidence>
<dbReference type="CDD" id="cd06580">
    <property type="entry name" value="TM_PBP1_transp_TpRbsC_like"/>
    <property type="match status" value="1"/>
</dbReference>
<evidence type="ECO:0000313" key="10">
    <source>
        <dbReference type="Proteomes" id="UP000257123"/>
    </source>
</evidence>
<sequence>MRLVQRREAYPLSYLLAAFGSLTTVLMIVLAFTGDAEKAAKALTSVDLQYLTRVFLVVAIISLSGVLSYRSGLWNIGQEGQAIMGALAAVASDNVLEALALAVITSTAWALTPALLRAAAEINEAVTTFLFSMAAVYVARYFVEGPLRDPAKKGFVVTIEAPSLSLIIAAVLYAALLITIIALYKTRAGLTLRLLASGEEIVRYAGKSPKAYIIGALLLSGALAGVGGAVEIMTREAGRYMTLQQVSTGFGLYGISAAWLGALHPLGAAAASLYIAWLYQVAVNLKVMGLPALVANALVGTAMAWGLAGYVMYKYRVVWR</sequence>
<dbReference type="AlphaFoldDB" id="A0A371R3S4"/>
<dbReference type="GO" id="GO:0005886">
    <property type="term" value="C:plasma membrane"/>
    <property type="evidence" value="ECO:0007669"/>
    <property type="project" value="UniProtKB-SubCell"/>
</dbReference>
<evidence type="ECO:0000256" key="2">
    <source>
        <dbReference type="ARBA" id="ARBA00022475"/>
    </source>
</evidence>
<reference evidence="9 10" key="1">
    <citation type="submission" date="2017-07" db="EMBL/GenBank/DDBJ databases">
        <title>Draft genome sequence of aerobic hyperthermophilic archaea, Pyrobaculum aerophilum YKB31 and YKB32.</title>
        <authorList>
            <person name="Mochizuki T."/>
            <person name="Berliner A.J."/>
            <person name="Yoshida-Takashima Y."/>
            <person name="Takaki Y."/>
            <person name="Nunoura T."/>
            <person name="Takai K."/>
        </authorList>
    </citation>
    <scope>NUCLEOTIDE SEQUENCE [LARGE SCALE GENOMIC DNA]</scope>
    <source>
        <strain evidence="7 10">YKB31</strain>
        <strain evidence="8 9">YKB32</strain>
    </source>
</reference>
<organism evidence="8 9">
    <name type="scientific">Pyrobaculum aerophilum</name>
    <dbReference type="NCBI Taxonomy" id="13773"/>
    <lineage>
        <taxon>Archaea</taxon>
        <taxon>Thermoproteota</taxon>
        <taxon>Thermoprotei</taxon>
        <taxon>Thermoproteales</taxon>
        <taxon>Thermoproteaceae</taxon>
        <taxon>Pyrobaculum</taxon>
    </lineage>
</organism>
<evidence type="ECO:0000313" key="7">
    <source>
        <dbReference type="EMBL" id="RFA96020.1"/>
    </source>
</evidence>
<protein>
    <submittedName>
        <fullName evidence="8">Ribose ABC transporter permease</fullName>
    </submittedName>
</protein>
<accession>A0A371R3S4</accession>
<evidence type="ECO:0000313" key="8">
    <source>
        <dbReference type="EMBL" id="RFA98449.1"/>
    </source>
</evidence>
<feature type="transmembrane region" description="Helical" evidence="6">
    <location>
        <begin position="250"/>
        <end position="277"/>
    </location>
</feature>
<feature type="transmembrane region" description="Helical" evidence="6">
    <location>
        <begin position="289"/>
        <end position="313"/>
    </location>
</feature>
<evidence type="ECO:0000256" key="4">
    <source>
        <dbReference type="ARBA" id="ARBA00022989"/>
    </source>
</evidence>
<name>A0A371R3S4_9CREN</name>
<dbReference type="RefSeq" id="WP_116421104.1">
    <property type="nucleotide sequence ID" value="NZ_NMUE01000016.1"/>
</dbReference>
<evidence type="ECO:0000256" key="3">
    <source>
        <dbReference type="ARBA" id="ARBA00022692"/>
    </source>
</evidence>
<keyword evidence="3 6" id="KW-0812">Transmembrane</keyword>
<dbReference type="Proteomes" id="UP000256877">
    <property type="component" value="Unassembled WGS sequence"/>
</dbReference>
<evidence type="ECO:0000256" key="6">
    <source>
        <dbReference type="SAM" id="Phobius"/>
    </source>
</evidence>
<feature type="transmembrane region" description="Helical" evidence="6">
    <location>
        <begin position="164"/>
        <end position="184"/>
    </location>
</feature>
<feature type="transmembrane region" description="Helical" evidence="6">
    <location>
        <begin position="82"/>
        <end position="105"/>
    </location>
</feature>
<keyword evidence="2" id="KW-1003">Cell membrane</keyword>
<dbReference type="Pfam" id="PF02653">
    <property type="entry name" value="BPD_transp_2"/>
    <property type="match status" value="1"/>
</dbReference>
<evidence type="ECO:0000313" key="9">
    <source>
        <dbReference type="Proteomes" id="UP000256877"/>
    </source>
</evidence>
<dbReference type="EMBL" id="NMUE01000016">
    <property type="protein sequence ID" value="RFA96020.1"/>
    <property type="molecule type" value="Genomic_DNA"/>
</dbReference>
<dbReference type="PANTHER" id="PTHR47089:SF1">
    <property type="entry name" value="GUANOSINE ABC TRANSPORTER PERMEASE PROTEIN NUPP"/>
    <property type="match status" value="1"/>
</dbReference>